<accession>A0A7Y6VAG1</accession>
<proteinExistence type="predicted"/>
<comment type="caution">
    <text evidence="1">The sequence shown here is derived from an EMBL/GenBank/DDBJ whole genome shotgun (WGS) entry which is preliminary data.</text>
</comment>
<dbReference type="RefSeq" id="WP_176304645.1">
    <property type="nucleotide sequence ID" value="NZ_JABWCV010000026.1"/>
</dbReference>
<evidence type="ECO:0000313" key="2">
    <source>
        <dbReference type="Proteomes" id="UP000589984"/>
    </source>
</evidence>
<reference evidence="1 2" key="1">
    <citation type="submission" date="2020-06" db="EMBL/GenBank/DDBJ databases">
        <title>Halomonas sp. QX-1 draft genome sequence.</title>
        <authorList>
            <person name="Qiu X."/>
        </authorList>
    </citation>
    <scope>NUCLEOTIDE SEQUENCE [LARGE SCALE GENOMIC DNA]</scope>
    <source>
        <strain evidence="1 2">QX-1</strain>
    </source>
</reference>
<dbReference type="EMBL" id="JABWCV010000026">
    <property type="protein sequence ID" value="NVF15972.1"/>
    <property type="molecule type" value="Genomic_DNA"/>
</dbReference>
<organism evidence="1 2">
    <name type="scientific">Vreelandella maris</name>
    <dbReference type="NCBI Taxonomy" id="2729617"/>
    <lineage>
        <taxon>Bacteria</taxon>
        <taxon>Pseudomonadati</taxon>
        <taxon>Pseudomonadota</taxon>
        <taxon>Gammaproteobacteria</taxon>
        <taxon>Oceanospirillales</taxon>
        <taxon>Halomonadaceae</taxon>
        <taxon>Vreelandella</taxon>
    </lineage>
</organism>
<sequence length="80" mass="8870">MATEKRDQLIDRLDRSFHAMPRWAQGACLHAMAVPTINPATLAPFATFREMLESAPDENLEILADDFEGNGDLLPAEEVS</sequence>
<dbReference type="AlphaFoldDB" id="A0A7Y6VAG1"/>
<keyword evidence="2" id="KW-1185">Reference proteome</keyword>
<name>A0A7Y6VAG1_9GAMM</name>
<gene>
    <name evidence="1" type="ORF">HUO07_17610</name>
</gene>
<evidence type="ECO:0000313" key="1">
    <source>
        <dbReference type="EMBL" id="NVF15972.1"/>
    </source>
</evidence>
<dbReference type="Proteomes" id="UP000589984">
    <property type="component" value="Unassembled WGS sequence"/>
</dbReference>
<protein>
    <submittedName>
        <fullName evidence="1">Uncharacterized protein</fullName>
    </submittedName>
</protein>